<sequence>MMFWSRSLLPPEVVFVRRFFGTVLDSVLPRQRLHLRRLGDTRRALSMNGGRLYLPRTFFEEGNPRKPLRLSHPMIAGIVAHELLHQWQRLHGRAVTREALLLQTKALCLRHDPYAYCAVTDPQQMLQLFLQANVEQQGQIWQDHVSACVAGTELPHLQRIAKHVSGTAL</sequence>
<accession>A0A373FCI9</accession>
<evidence type="ECO:0000313" key="1">
    <source>
        <dbReference type="EMBL" id="RGE41182.1"/>
    </source>
</evidence>
<comment type="caution">
    <text evidence="1">The sequence shown here is derived from an EMBL/GenBank/DDBJ whole genome shotgun (WGS) entry which is preliminary data.</text>
</comment>
<dbReference type="OrthoDB" id="8794521at2"/>
<protein>
    <submittedName>
        <fullName evidence="1">Uncharacterized protein</fullName>
    </submittedName>
</protein>
<reference evidence="1 2" key="1">
    <citation type="submission" date="2018-08" db="EMBL/GenBank/DDBJ databases">
        <title>Comamonas testosteroni strain SWCO2.</title>
        <authorList>
            <person name="Jiang N."/>
            <person name="Zhang X.Z."/>
        </authorList>
    </citation>
    <scope>NUCLEOTIDE SEQUENCE [LARGE SCALE GENOMIC DNA]</scope>
    <source>
        <strain evidence="1 2">SWCO2</strain>
    </source>
</reference>
<name>A0A373FCI9_COMTE</name>
<dbReference type="Proteomes" id="UP000261948">
    <property type="component" value="Unassembled WGS sequence"/>
</dbReference>
<proteinExistence type="predicted"/>
<organism evidence="1 2">
    <name type="scientific">Comamonas testosteroni</name>
    <name type="common">Pseudomonas testosteroni</name>
    <dbReference type="NCBI Taxonomy" id="285"/>
    <lineage>
        <taxon>Bacteria</taxon>
        <taxon>Pseudomonadati</taxon>
        <taxon>Pseudomonadota</taxon>
        <taxon>Betaproteobacteria</taxon>
        <taxon>Burkholderiales</taxon>
        <taxon>Comamonadaceae</taxon>
        <taxon>Comamonas</taxon>
    </lineage>
</organism>
<gene>
    <name evidence="1" type="ORF">DZC30_19125</name>
</gene>
<dbReference type="EMBL" id="QURR01000030">
    <property type="protein sequence ID" value="RGE41182.1"/>
    <property type="molecule type" value="Genomic_DNA"/>
</dbReference>
<dbReference type="AlphaFoldDB" id="A0A373FCI9"/>
<evidence type="ECO:0000313" key="2">
    <source>
        <dbReference type="Proteomes" id="UP000261948"/>
    </source>
</evidence>
<keyword evidence="2" id="KW-1185">Reference proteome</keyword>